<dbReference type="AlphaFoldDB" id="A0A174GC79"/>
<reference evidence="4 5" key="1">
    <citation type="submission" date="2015-09" db="EMBL/GenBank/DDBJ databases">
        <authorList>
            <consortium name="Pathogen Informatics"/>
        </authorList>
    </citation>
    <scope>NUCLEOTIDE SEQUENCE [LARGE SCALE GENOMIC DNA]</scope>
    <source>
        <strain evidence="4 5">2789STDY5608850</strain>
    </source>
</reference>
<feature type="region of interest" description="Disordered" evidence="1">
    <location>
        <begin position="28"/>
        <end position="62"/>
    </location>
</feature>
<dbReference type="Pfam" id="PF09084">
    <property type="entry name" value="NMT1"/>
    <property type="match status" value="1"/>
</dbReference>
<evidence type="ECO:0000313" key="4">
    <source>
        <dbReference type="EMBL" id="CUO60053.1"/>
    </source>
</evidence>
<organism evidence="4 5">
    <name type="scientific">Hungatella hathewayi</name>
    <dbReference type="NCBI Taxonomy" id="154046"/>
    <lineage>
        <taxon>Bacteria</taxon>
        <taxon>Bacillati</taxon>
        <taxon>Bacillota</taxon>
        <taxon>Clostridia</taxon>
        <taxon>Lachnospirales</taxon>
        <taxon>Lachnospiraceae</taxon>
        <taxon>Hungatella</taxon>
    </lineage>
</organism>
<evidence type="ECO:0000256" key="2">
    <source>
        <dbReference type="SAM" id="SignalP"/>
    </source>
</evidence>
<dbReference type="EMBL" id="CYZE01000008">
    <property type="protein sequence ID" value="CUO60053.1"/>
    <property type="molecule type" value="Genomic_DNA"/>
</dbReference>
<protein>
    <submittedName>
        <fullName evidence="4">ABC transporter, substrate-binding protein, aliphatic sulfonates family</fullName>
    </submittedName>
</protein>
<proteinExistence type="predicted"/>
<gene>
    <name evidence="4" type="primary">tauA_3</name>
    <name evidence="4" type="ORF">ERS852407_03334</name>
</gene>
<accession>A0A174GC79</accession>
<dbReference type="PROSITE" id="PS51257">
    <property type="entry name" value="PROKAR_LIPOPROTEIN"/>
    <property type="match status" value="1"/>
</dbReference>
<feature type="domain" description="SsuA/THI5-like" evidence="3">
    <location>
        <begin position="94"/>
        <end position="293"/>
    </location>
</feature>
<feature type="chain" id="PRO_5039616176" evidence="2">
    <location>
        <begin position="25"/>
        <end position="372"/>
    </location>
</feature>
<dbReference type="Gene3D" id="3.40.190.10">
    <property type="entry name" value="Periplasmic binding protein-like II"/>
    <property type="match status" value="2"/>
</dbReference>
<evidence type="ECO:0000259" key="3">
    <source>
        <dbReference type="Pfam" id="PF09084"/>
    </source>
</evidence>
<evidence type="ECO:0000313" key="5">
    <source>
        <dbReference type="Proteomes" id="UP000095651"/>
    </source>
</evidence>
<evidence type="ECO:0000256" key="1">
    <source>
        <dbReference type="SAM" id="MobiDB-lite"/>
    </source>
</evidence>
<sequence length="372" mass="40105">MKKVLSIGLSICMAAALFGCSSGAGRDTAPQTTASAEADTTKAAGEEAENAESASGDTTAAETKAEASIDDYVYDGDPIEIHLGDINSQFPLNLAYNLGYLQEEFEGSNVTFTMDYFQNGPAISEAFASGDLDFAEFGEQAAIAGISADYGYKIIGRNCDTETMYPLVVNKDITDAEGLKGAKVAVSVGTSAHYLLLTYLHSLGLSEDDIELVNTNDTVTLLASGEVQGAADQLAKFSSMIDAGDVHVLADGAVSETCQISAFVGRTEFCEKYPEITAKVLKVVQRVDDWMAESEDNQKKAFTTLAEITQREETWFSTMYSGSNFGIDLTEQDLRVLGEVLEFMKSNDLLSNPDITMDDILELKYLEMAGYR</sequence>
<dbReference type="PANTHER" id="PTHR30024">
    <property type="entry name" value="ALIPHATIC SULFONATES-BINDING PROTEIN-RELATED"/>
    <property type="match status" value="1"/>
</dbReference>
<name>A0A174GC79_9FIRM</name>
<keyword evidence="2" id="KW-0732">Signal</keyword>
<feature type="signal peptide" evidence="2">
    <location>
        <begin position="1"/>
        <end position="24"/>
    </location>
</feature>
<dbReference type="Proteomes" id="UP000095651">
    <property type="component" value="Unassembled WGS sequence"/>
</dbReference>
<dbReference type="CDD" id="cd01008">
    <property type="entry name" value="PBP2_NrtA_SsuA_CpmA_like"/>
    <property type="match status" value="1"/>
</dbReference>
<dbReference type="RefSeq" id="WP_055656874.1">
    <property type="nucleotide sequence ID" value="NZ_CABIXC010000008.1"/>
</dbReference>
<dbReference type="InterPro" id="IPR015168">
    <property type="entry name" value="SsuA/THI5"/>
</dbReference>
<dbReference type="SUPFAM" id="SSF53850">
    <property type="entry name" value="Periplasmic binding protein-like II"/>
    <property type="match status" value="1"/>
</dbReference>